<feature type="region of interest" description="Disordered" evidence="1">
    <location>
        <begin position="575"/>
        <end position="657"/>
    </location>
</feature>
<evidence type="ECO:0000313" key="3">
    <source>
        <dbReference type="Proteomes" id="UP000308724"/>
    </source>
</evidence>
<feature type="region of interest" description="Disordered" evidence="1">
    <location>
        <begin position="467"/>
        <end position="499"/>
    </location>
</feature>
<dbReference type="Proteomes" id="UP000308724">
    <property type="component" value="Unassembled WGS sequence"/>
</dbReference>
<protein>
    <submittedName>
        <fullName evidence="2">Uncharacterized protein</fullName>
    </submittedName>
</protein>
<reference evidence="2 3" key="1">
    <citation type="submission" date="2018-10" db="EMBL/GenBank/DDBJ databases">
        <title>Fifty Aureobasidium pullulans genomes reveal a recombining polyextremotolerant generalist.</title>
        <authorList>
            <person name="Gostincar C."/>
            <person name="Turk M."/>
            <person name="Zajc J."/>
            <person name="Gunde-Cimerman N."/>
        </authorList>
    </citation>
    <scope>NUCLEOTIDE SEQUENCE [LARGE SCALE GENOMIC DNA]</scope>
    <source>
        <strain evidence="2 3">EXF-1645</strain>
    </source>
</reference>
<feature type="region of interest" description="Disordered" evidence="1">
    <location>
        <begin position="41"/>
        <end position="99"/>
    </location>
</feature>
<gene>
    <name evidence="2" type="ORF">D6C78_03452</name>
</gene>
<organism evidence="2 3">
    <name type="scientific">Aureobasidium pullulans</name>
    <name type="common">Black yeast</name>
    <name type="synonym">Pullularia pullulans</name>
    <dbReference type="NCBI Taxonomy" id="5580"/>
    <lineage>
        <taxon>Eukaryota</taxon>
        <taxon>Fungi</taxon>
        <taxon>Dikarya</taxon>
        <taxon>Ascomycota</taxon>
        <taxon>Pezizomycotina</taxon>
        <taxon>Dothideomycetes</taxon>
        <taxon>Dothideomycetidae</taxon>
        <taxon>Dothideales</taxon>
        <taxon>Saccotheciaceae</taxon>
        <taxon>Aureobasidium</taxon>
    </lineage>
</organism>
<dbReference type="AlphaFoldDB" id="A0A4T0BX18"/>
<feature type="compositionally biased region" description="Polar residues" evidence="1">
    <location>
        <begin position="614"/>
        <end position="626"/>
    </location>
</feature>
<accession>A0A4T0BX18</accession>
<feature type="region of interest" description="Disordered" evidence="1">
    <location>
        <begin position="511"/>
        <end position="545"/>
    </location>
</feature>
<feature type="compositionally biased region" description="Low complexity" evidence="1">
    <location>
        <begin position="42"/>
        <end position="73"/>
    </location>
</feature>
<comment type="caution">
    <text evidence="2">The sequence shown here is derived from an EMBL/GenBank/DDBJ whole genome shotgun (WGS) entry which is preliminary data.</text>
</comment>
<feature type="compositionally biased region" description="Basic and acidic residues" evidence="1">
    <location>
        <begin position="75"/>
        <end position="84"/>
    </location>
</feature>
<feature type="compositionally biased region" description="Low complexity" evidence="1">
    <location>
        <begin position="411"/>
        <end position="421"/>
    </location>
</feature>
<sequence>MKPVPPFANHTPRAFEFQKTGKLHQTSAMFGPTGMAVPVMLPAGPAPSAKPAKPDVSASERSSTGGSVSYASSRADVRSQDESRPTSSELVAGEDSRNPFVDRMMTQTNLLVLPPSNPSYQMAYFLKTTGPVKEPPVKGARSKRISSAMRIFKGSSRRPSESLTAAHMRFVEKDCHFCAVLIFYRLNEVISEEKEELELETQATEKASHTSRKPLISPEPRLPEVVVPKISKTDQLSTDSLHDWVLGFEGAKTDTKPQEHEGPEALRGWPIKRISQTLPHEETIRVLDRKIVAPVRPLFLGTKARTEQLGADRHVRVIRGRTAPLRSHPVTPGPVPSIAPPALPENKASPVVADPVKAASLVQPSPRRLHDHPLVLQRTSSDVTGLRFSHLSQDGIRSVSDSPGPPPPRSPLRLSIPSESLGEMLGKSTGGTSPERWARDRTPINEEQAIRVTKEAAVTYVDREERDDDLPSFLRPGSSGTSSDVFCTNATQSKTGSSKPLELIDAMVKASQQNTSRRRLRRARPEGPRPLDLGGSHLQGSIERDQRLDGYCTSPLSMKRTNSMGDLSENYRIIATTASPSPRISHVRKAPSARGRNSPIPRVKTTKRGRGPKSMTSTPSRASSPSKKTRQSTTPELPSPPPQKELPPTPRAKSDRLSRMEATLEIGLARTSSTRNLPAPPAGENGRSMMFPSPPSSAKTARFKLQAGENSPLTIEARMEALERRNKLLEAALSAVLKTGGTLNGCPCQASHAEGHDCQEAVASEPLVARGSVRSRVSSVSNGSSALDVYLNTRGK</sequence>
<name>A0A4T0BX18_AURPU</name>
<feature type="compositionally biased region" description="Polar residues" evidence="1">
    <location>
        <begin position="478"/>
        <end position="498"/>
    </location>
</feature>
<evidence type="ECO:0000313" key="2">
    <source>
        <dbReference type="EMBL" id="TIA39199.1"/>
    </source>
</evidence>
<feature type="compositionally biased region" description="Pro residues" evidence="1">
    <location>
        <begin position="637"/>
        <end position="650"/>
    </location>
</feature>
<feature type="region of interest" description="Disordered" evidence="1">
    <location>
        <begin position="392"/>
        <end position="438"/>
    </location>
</feature>
<proteinExistence type="predicted"/>
<dbReference type="EMBL" id="QZBZ01000050">
    <property type="protein sequence ID" value="TIA39199.1"/>
    <property type="molecule type" value="Genomic_DNA"/>
</dbReference>
<evidence type="ECO:0000256" key="1">
    <source>
        <dbReference type="SAM" id="MobiDB-lite"/>
    </source>
</evidence>